<dbReference type="SUPFAM" id="SSF46785">
    <property type="entry name" value="Winged helix' DNA-binding domain"/>
    <property type="match status" value="1"/>
</dbReference>
<dbReference type="PANTHER" id="PTHR33154:SF33">
    <property type="entry name" value="TRANSCRIPTIONAL REPRESSOR SDPR"/>
    <property type="match status" value="1"/>
</dbReference>
<reference evidence="5" key="2">
    <citation type="submission" date="2020-09" db="EMBL/GenBank/DDBJ databases">
        <authorList>
            <person name="Sun Q."/>
            <person name="Zhou Y."/>
        </authorList>
    </citation>
    <scope>NUCLEOTIDE SEQUENCE</scope>
    <source>
        <strain evidence="5">CGMCC 1.12698</strain>
    </source>
</reference>
<evidence type="ECO:0000256" key="2">
    <source>
        <dbReference type="ARBA" id="ARBA00023125"/>
    </source>
</evidence>
<dbReference type="AlphaFoldDB" id="A0A917EN82"/>
<dbReference type="Proteomes" id="UP000605259">
    <property type="component" value="Unassembled WGS sequence"/>
</dbReference>
<proteinExistence type="predicted"/>
<dbReference type="InterPro" id="IPR051081">
    <property type="entry name" value="HTH_MetalResp_TranReg"/>
</dbReference>
<dbReference type="PANTHER" id="PTHR33154">
    <property type="entry name" value="TRANSCRIPTIONAL REGULATOR, ARSR FAMILY"/>
    <property type="match status" value="1"/>
</dbReference>
<sequence>MNYILIFKALANETRLQMLAWLKEPDMHFVCDIQPSQLEGFQGGVCVGKIQEKAGLSQSTTSQYLSMLQQAGLLEAKRIGQWTFYRRNEETFRQLAKYIGEEI</sequence>
<dbReference type="RefSeq" id="WP_188387514.1">
    <property type="nucleotide sequence ID" value="NZ_BMFK01000001.1"/>
</dbReference>
<evidence type="ECO:0000256" key="3">
    <source>
        <dbReference type="ARBA" id="ARBA00023163"/>
    </source>
</evidence>
<feature type="domain" description="HTH arsR-type" evidence="4">
    <location>
        <begin position="1"/>
        <end position="103"/>
    </location>
</feature>
<comment type="caution">
    <text evidence="5">The sequence shown here is derived from an EMBL/GenBank/DDBJ whole genome shotgun (WGS) entry which is preliminary data.</text>
</comment>
<keyword evidence="6" id="KW-1185">Reference proteome</keyword>
<dbReference type="InterPro" id="IPR036390">
    <property type="entry name" value="WH_DNA-bd_sf"/>
</dbReference>
<keyword evidence="2" id="KW-0238">DNA-binding</keyword>
<evidence type="ECO:0000256" key="1">
    <source>
        <dbReference type="ARBA" id="ARBA00023015"/>
    </source>
</evidence>
<evidence type="ECO:0000313" key="5">
    <source>
        <dbReference type="EMBL" id="GGE63605.1"/>
    </source>
</evidence>
<dbReference type="GO" id="GO:0003700">
    <property type="term" value="F:DNA-binding transcription factor activity"/>
    <property type="evidence" value="ECO:0007669"/>
    <property type="project" value="InterPro"/>
</dbReference>
<organism evidence="5 6">
    <name type="scientific">Priestia taiwanensis</name>
    <dbReference type="NCBI Taxonomy" id="1347902"/>
    <lineage>
        <taxon>Bacteria</taxon>
        <taxon>Bacillati</taxon>
        <taxon>Bacillota</taxon>
        <taxon>Bacilli</taxon>
        <taxon>Bacillales</taxon>
        <taxon>Bacillaceae</taxon>
        <taxon>Priestia</taxon>
    </lineage>
</organism>
<gene>
    <name evidence="5" type="ORF">GCM10007140_12300</name>
</gene>
<dbReference type="GO" id="GO:0003677">
    <property type="term" value="F:DNA binding"/>
    <property type="evidence" value="ECO:0007669"/>
    <property type="project" value="UniProtKB-KW"/>
</dbReference>
<dbReference type="EMBL" id="BMFK01000001">
    <property type="protein sequence ID" value="GGE63605.1"/>
    <property type="molecule type" value="Genomic_DNA"/>
</dbReference>
<dbReference type="InterPro" id="IPR036388">
    <property type="entry name" value="WH-like_DNA-bd_sf"/>
</dbReference>
<dbReference type="Pfam" id="PF01022">
    <property type="entry name" value="HTH_5"/>
    <property type="match status" value="1"/>
</dbReference>
<dbReference type="Gene3D" id="1.10.10.10">
    <property type="entry name" value="Winged helix-like DNA-binding domain superfamily/Winged helix DNA-binding domain"/>
    <property type="match status" value="1"/>
</dbReference>
<name>A0A917EN82_9BACI</name>
<reference evidence="5" key="1">
    <citation type="journal article" date="2014" name="Int. J. Syst. Evol. Microbiol.">
        <title>Complete genome sequence of Corynebacterium casei LMG S-19264T (=DSM 44701T), isolated from a smear-ripened cheese.</title>
        <authorList>
            <consortium name="US DOE Joint Genome Institute (JGI-PGF)"/>
            <person name="Walter F."/>
            <person name="Albersmeier A."/>
            <person name="Kalinowski J."/>
            <person name="Ruckert C."/>
        </authorList>
    </citation>
    <scope>NUCLEOTIDE SEQUENCE</scope>
    <source>
        <strain evidence="5">CGMCC 1.12698</strain>
    </source>
</reference>
<accession>A0A917EN82</accession>
<dbReference type="SMART" id="SM00418">
    <property type="entry name" value="HTH_ARSR"/>
    <property type="match status" value="1"/>
</dbReference>
<keyword evidence="3" id="KW-0804">Transcription</keyword>
<evidence type="ECO:0000259" key="4">
    <source>
        <dbReference type="PROSITE" id="PS50987"/>
    </source>
</evidence>
<dbReference type="InterPro" id="IPR001845">
    <property type="entry name" value="HTH_ArsR_DNA-bd_dom"/>
</dbReference>
<protein>
    <submittedName>
        <fullName evidence="5">Transcriptional regulator</fullName>
    </submittedName>
</protein>
<dbReference type="PROSITE" id="PS50987">
    <property type="entry name" value="HTH_ARSR_2"/>
    <property type="match status" value="1"/>
</dbReference>
<keyword evidence="1" id="KW-0805">Transcription regulation</keyword>
<evidence type="ECO:0000313" key="6">
    <source>
        <dbReference type="Proteomes" id="UP000605259"/>
    </source>
</evidence>
<dbReference type="InterPro" id="IPR011991">
    <property type="entry name" value="ArsR-like_HTH"/>
</dbReference>
<dbReference type="CDD" id="cd00090">
    <property type="entry name" value="HTH_ARSR"/>
    <property type="match status" value="1"/>
</dbReference>